<dbReference type="Gene3D" id="3.90.1150.30">
    <property type="match status" value="1"/>
</dbReference>
<dbReference type="AlphaFoldDB" id="A0A1R3WMN4"/>
<reference evidence="2" key="1">
    <citation type="submission" date="2017-01" db="EMBL/GenBank/DDBJ databases">
        <authorList>
            <person name="Varghese N."/>
            <person name="Submissions S."/>
        </authorList>
    </citation>
    <scope>NUCLEOTIDE SEQUENCE [LARGE SCALE GENOMIC DNA]</scope>
    <source>
        <strain evidence="2">LP100</strain>
    </source>
</reference>
<dbReference type="InterPro" id="IPR058532">
    <property type="entry name" value="YjbR/MT2646/Rv2570-like"/>
</dbReference>
<organism evidence="1 2">
    <name type="scientific">Pontibacter indicus</name>
    <dbReference type="NCBI Taxonomy" id="1317125"/>
    <lineage>
        <taxon>Bacteria</taxon>
        <taxon>Pseudomonadati</taxon>
        <taxon>Bacteroidota</taxon>
        <taxon>Cytophagia</taxon>
        <taxon>Cytophagales</taxon>
        <taxon>Hymenobacteraceae</taxon>
        <taxon>Pontibacter</taxon>
    </lineage>
</organism>
<dbReference type="InterPro" id="IPR038056">
    <property type="entry name" value="YjbR-like_sf"/>
</dbReference>
<dbReference type="GO" id="GO:0003677">
    <property type="term" value="F:DNA binding"/>
    <property type="evidence" value="ECO:0007669"/>
    <property type="project" value="UniProtKB-KW"/>
</dbReference>
<accession>A0A1R3WMN4</accession>
<evidence type="ECO:0000313" key="1">
    <source>
        <dbReference type="EMBL" id="SIT79145.1"/>
    </source>
</evidence>
<dbReference type="PANTHER" id="PTHR35145:SF1">
    <property type="entry name" value="CYTOPLASMIC PROTEIN"/>
    <property type="match status" value="1"/>
</dbReference>
<evidence type="ECO:0000313" key="2">
    <source>
        <dbReference type="Proteomes" id="UP000187181"/>
    </source>
</evidence>
<dbReference type="RefSeq" id="WP_076666095.1">
    <property type="nucleotide sequence ID" value="NZ_FTPP01000001.1"/>
</dbReference>
<dbReference type="EMBL" id="FTPP01000001">
    <property type="protein sequence ID" value="SIT79145.1"/>
    <property type="molecule type" value="Genomic_DNA"/>
</dbReference>
<protein>
    <submittedName>
        <fullName evidence="1">Predicted DNA-binding protein, MmcQ/YjbR family</fullName>
    </submittedName>
</protein>
<dbReference type="Proteomes" id="UP000187181">
    <property type="component" value="Unassembled WGS sequence"/>
</dbReference>
<dbReference type="PANTHER" id="PTHR35145">
    <property type="entry name" value="CYTOPLASMIC PROTEIN-RELATED"/>
    <property type="match status" value="1"/>
</dbReference>
<dbReference type="InterPro" id="IPR007351">
    <property type="entry name" value="YjbR"/>
</dbReference>
<gene>
    <name evidence="1" type="ORF">SAMN05444128_0711</name>
</gene>
<keyword evidence="2" id="KW-1185">Reference proteome</keyword>
<dbReference type="Pfam" id="PF04237">
    <property type="entry name" value="YjbR"/>
    <property type="match status" value="1"/>
</dbReference>
<name>A0A1R3WMN4_9BACT</name>
<sequence length="115" mass="13229">MHIEKLRAYCLSLQGVTEDVKWGNDLCFLIGGKMFCVTNLEGDSSVSFKVSDAEYDELSVSAGIIPAPYMARNKWVQVQSWDRLTEQEWETYVKQSYELIKSKLTKKLQKEIEAL</sequence>
<proteinExistence type="predicted"/>
<dbReference type="OrthoDB" id="9789813at2"/>
<dbReference type="STRING" id="1317125.SAMN05444128_0711"/>
<dbReference type="SUPFAM" id="SSF142906">
    <property type="entry name" value="YjbR-like"/>
    <property type="match status" value="1"/>
</dbReference>
<keyword evidence="1" id="KW-0238">DNA-binding</keyword>